<dbReference type="EMBL" id="JAROKS010000022">
    <property type="protein sequence ID" value="KAK1789570.1"/>
    <property type="molecule type" value="Genomic_DNA"/>
</dbReference>
<dbReference type="InterPro" id="IPR043502">
    <property type="entry name" value="DNA/RNA_pol_sf"/>
</dbReference>
<dbReference type="PANTHER" id="PTHR37984">
    <property type="entry name" value="PROTEIN CBG26694"/>
    <property type="match status" value="1"/>
</dbReference>
<dbReference type="EC" id="3.1.26.4" evidence="2"/>
<dbReference type="Pfam" id="PF00078">
    <property type="entry name" value="RVT_1"/>
    <property type="match status" value="1"/>
</dbReference>
<keyword evidence="5" id="KW-1185">Reference proteome</keyword>
<name>A0AAD9DNT2_9TELE</name>
<dbReference type="InterPro" id="IPR043128">
    <property type="entry name" value="Rev_trsase/Diguanyl_cyclase"/>
</dbReference>
<dbReference type="SUPFAM" id="SSF56672">
    <property type="entry name" value="DNA/RNA polymerases"/>
    <property type="match status" value="1"/>
</dbReference>
<reference evidence="4" key="1">
    <citation type="submission" date="2023-03" db="EMBL/GenBank/DDBJ databases">
        <title>Electrophorus voltai genome.</title>
        <authorList>
            <person name="Bian C."/>
        </authorList>
    </citation>
    <scope>NUCLEOTIDE SEQUENCE</scope>
    <source>
        <strain evidence="4">CB-2022</strain>
        <tissue evidence="4">Muscle</tissue>
    </source>
</reference>
<organism evidence="4 5">
    <name type="scientific">Electrophorus voltai</name>
    <dbReference type="NCBI Taxonomy" id="2609070"/>
    <lineage>
        <taxon>Eukaryota</taxon>
        <taxon>Metazoa</taxon>
        <taxon>Chordata</taxon>
        <taxon>Craniata</taxon>
        <taxon>Vertebrata</taxon>
        <taxon>Euteleostomi</taxon>
        <taxon>Actinopterygii</taxon>
        <taxon>Neopterygii</taxon>
        <taxon>Teleostei</taxon>
        <taxon>Ostariophysi</taxon>
        <taxon>Gymnotiformes</taxon>
        <taxon>Gymnotoidei</taxon>
        <taxon>Gymnotidae</taxon>
        <taxon>Electrophorus</taxon>
    </lineage>
</organism>
<dbReference type="InterPro" id="IPR050951">
    <property type="entry name" value="Retrovirus_Pol_polyprotein"/>
</dbReference>
<protein>
    <recommendedName>
        <fullName evidence="2">ribonuclease H</fullName>
        <ecNumber evidence="2">3.1.26.4</ecNumber>
    </recommendedName>
</protein>
<proteinExistence type="inferred from homology"/>
<dbReference type="Gene3D" id="3.30.70.270">
    <property type="match status" value="1"/>
</dbReference>
<dbReference type="InterPro" id="IPR000477">
    <property type="entry name" value="RT_dom"/>
</dbReference>
<evidence type="ECO:0000313" key="5">
    <source>
        <dbReference type="Proteomes" id="UP001239994"/>
    </source>
</evidence>
<accession>A0AAD9DNT2</accession>
<evidence type="ECO:0000256" key="2">
    <source>
        <dbReference type="ARBA" id="ARBA00012180"/>
    </source>
</evidence>
<evidence type="ECO:0000313" key="4">
    <source>
        <dbReference type="EMBL" id="KAK1789570.1"/>
    </source>
</evidence>
<evidence type="ECO:0000259" key="3">
    <source>
        <dbReference type="Pfam" id="PF00078"/>
    </source>
</evidence>
<dbReference type="Proteomes" id="UP001239994">
    <property type="component" value="Unassembled WGS sequence"/>
</dbReference>
<gene>
    <name evidence="4" type="ORF">P4O66_015475</name>
</gene>
<sequence>MLLSILGEHGTRSRMVLDMVLDYNLIQIKEGDKVIMTFSTASSYYEYFILPYGLATGPSVYQAYINKVLREFLGRSTSFDRHVHDVCTVLRALLHNQLYFMLEKCEFHSTEVSFLGYIIWEGSVYMQGGAGGGGDWTAEIPDVSLAPVVPVECQSQLTFEEWRHQLEGAWHPLMVIPDQKNLEYIQTAKRFNSWQGRWPLFFSWFVFWITFRWEETNMGVDVEAVHHQDTVH</sequence>
<dbReference type="AlphaFoldDB" id="A0AAD9DNT2"/>
<comment type="caution">
    <text evidence="4">The sequence shown here is derived from an EMBL/GenBank/DDBJ whole genome shotgun (WGS) entry which is preliminary data.</text>
</comment>
<feature type="domain" description="Reverse transcriptase" evidence="3">
    <location>
        <begin position="15"/>
        <end position="119"/>
    </location>
</feature>
<dbReference type="PANTHER" id="PTHR37984:SF5">
    <property type="entry name" value="PROTEIN NYNRIN-LIKE"/>
    <property type="match status" value="1"/>
</dbReference>
<comment type="similarity">
    <text evidence="1">Belongs to the beta type-B retroviral polymerase family. HERV class-II K(HML-2) pol subfamily.</text>
</comment>
<evidence type="ECO:0000256" key="1">
    <source>
        <dbReference type="ARBA" id="ARBA00010879"/>
    </source>
</evidence>